<dbReference type="PANTHER" id="PTHR37828">
    <property type="entry name" value="GSR2449 PROTEIN"/>
    <property type="match status" value="1"/>
</dbReference>
<reference evidence="2 3" key="1">
    <citation type="submission" date="2009-06" db="EMBL/GenBank/DDBJ databases">
        <title>Molecular Evidence for Microbiologically Influenced Corrosion from genome of Methanogen.</title>
        <authorList>
            <person name="Ito N."/>
            <person name="Tsurumaru H."/>
            <person name="Shimizu A."/>
            <person name="Harada T."/>
            <person name="Hosoyama A."/>
            <person name="Horikawa H."/>
            <person name="Wakai S."/>
            <person name="Sasaki K."/>
            <person name="Nishijima K."/>
            <person name="Ataku H."/>
            <person name="Yamazaki J."/>
            <person name="Mise M."/>
            <person name="Yamazaki S."/>
            <person name="Tanikawa S."/>
            <person name="Harayama S."/>
            <person name="Fujita N."/>
        </authorList>
    </citation>
    <scope>NUCLEOTIDE SEQUENCE [LARGE SCALE GENOMIC DNA]</scope>
    <source>
        <strain evidence="3">OS7 ( NBRC 103642)</strain>
    </source>
</reference>
<proteinExistence type="predicted"/>
<organism evidence="2 3">
    <name type="scientific">Methanococcus maripaludis OS7</name>
    <dbReference type="NCBI Taxonomy" id="637915"/>
    <lineage>
        <taxon>Archaea</taxon>
        <taxon>Methanobacteriati</taxon>
        <taxon>Methanobacteriota</taxon>
        <taxon>Methanomada group</taxon>
        <taxon>Methanococci</taxon>
        <taxon>Methanococcales</taxon>
        <taxon>Methanococcaceae</taxon>
        <taxon>Methanococcus</taxon>
    </lineage>
</organism>
<dbReference type="AlphaFoldDB" id="A0A2Z5PGX6"/>
<evidence type="ECO:0000259" key="1">
    <source>
        <dbReference type="Pfam" id="PF03795"/>
    </source>
</evidence>
<dbReference type="KEGG" id="mmao:MMOS7_13760"/>
<dbReference type="PANTHER" id="PTHR37828:SF1">
    <property type="entry name" value="YCII-RELATED DOMAIN-CONTAINING PROTEIN"/>
    <property type="match status" value="1"/>
</dbReference>
<sequence>MFIISVTYKKPIEVVEKYLAEHIEFLKKNYELQKLLASGRKIPRTGGVIISNVKTKAEVLDMLKDDPFYINEIYDYEIIEFTPSLTSKELEFLKEI</sequence>
<feature type="domain" description="YCII-related" evidence="1">
    <location>
        <begin position="1"/>
        <end position="82"/>
    </location>
</feature>
<name>A0A2Z5PGX6_METMI</name>
<gene>
    <name evidence="2" type="ORF">MMOS7_13760</name>
</gene>
<dbReference type="SUPFAM" id="SSF54909">
    <property type="entry name" value="Dimeric alpha+beta barrel"/>
    <property type="match status" value="1"/>
</dbReference>
<dbReference type="Gene3D" id="3.30.70.1060">
    <property type="entry name" value="Dimeric alpha+beta barrel"/>
    <property type="match status" value="1"/>
</dbReference>
<evidence type="ECO:0000313" key="3">
    <source>
        <dbReference type="Proteomes" id="UP000263689"/>
    </source>
</evidence>
<dbReference type="Proteomes" id="UP000263689">
    <property type="component" value="Chromosome"/>
</dbReference>
<accession>A0A2Z5PGX6</accession>
<dbReference type="EMBL" id="AP011528">
    <property type="protein sequence ID" value="BAP63462.1"/>
    <property type="molecule type" value="Genomic_DNA"/>
</dbReference>
<dbReference type="GeneID" id="10982842"/>
<protein>
    <recommendedName>
        <fullName evidence="1">YCII-related domain-containing protein</fullName>
    </recommendedName>
</protein>
<dbReference type="InterPro" id="IPR005545">
    <property type="entry name" value="YCII"/>
</dbReference>
<dbReference type="RefSeq" id="WP_013999660.1">
    <property type="nucleotide sequence ID" value="NZ_AP011528.1"/>
</dbReference>
<evidence type="ECO:0000313" key="2">
    <source>
        <dbReference type="EMBL" id="BAP63462.1"/>
    </source>
</evidence>
<dbReference type="Pfam" id="PF03795">
    <property type="entry name" value="YCII"/>
    <property type="match status" value="1"/>
</dbReference>
<dbReference type="InterPro" id="IPR011008">
    <property type="entry name" value="Dimeric_a/b-barrel"/>
</dbReference>